<sequence length="212" mass="24917">MKIIILLICYILIAPFNLKSQINLDSFTRSIIEECKTLEKKRESGIDNFMKYGYKKSPKLKNDSICKIPVYTIFSNSRFVNSDRVKDSLFVYLNPKSLCIDNIFFYKDKRFVAVAHPSYANVKDQPIGLSNARNAKLADIMIREKPQILFSLSQNDKVYFFIENNSLFCYFFDEKLNNYTQMSPKEFLDIIDESEFYFMTNLDKPIPLIYSK</sequence>
<dbReference type="GeneID" id="34758980"/>
<gene>
    <name evidence="1" type="ORF">CLI86_00130</name>
</gene>
<evidence type="ECO:0000313" key="2">
    <source>
        <dbReference type="Proteomes" id="UP000219259"/>
    </source>
</evidence>
<dbReference type="Proteomes" id="UP000219259">
    <property type="component" value="Unassembled WGS sequence"/>
</dbReference>
<protein>
    <submittedName>
        <fullName evidence="1">Uncharacterized protein</fullName>
    </submittedName>
</protein>
<proteinExistence type="predicted"/>
<reference evidence="1 2" key="1">
    <citation type="submission" date="2017-09" db="EMBL/GenBank/DDBJ databases">
        <title>Phase variable restriction modification systems are present in the genome sequences of periodontal pathogens Prevotella intermedia, Tannerella forsythia and Porphyromonas gingivalis.</title>
        <authorList>
            <person name="Haigh R.D."/>
            <person name="Crawford L."/>
            <person name="Ralph J."/>
            <person name="Wanford J."/>
            <person name="Vartoukian S.R."/>
            <person name="Hijazib K."/>
            <person name="Wade W."/>
            <person name="Oggioni M.R."/>
        </authorList>
    </citation>
    <scope>NUCLEOTIDE SEQUENCE [LARGE SCALE GENOMIC DNA]</scope>
    <source>
        <strain evidence="1 2">WW11663</strain>
    </source>
</reference>
<evidence type="ECO:0000313" key="1">
    <source>
        <dbReference type="EMBL" id="PDP45082.1"/>
    </source>
</evidence>
<dbReference type="EMBL" id="NSLJ01000001">
    <property type="protein sequence ID" value="PDP45082.1"/>
    <property type="molecule type" value="Genomic_DNA"/>
</dbReference>
<organism evidence="1 2">
    <name type="scientific">Tannerella forsythia</name>
    <name type="common">Bacteroides forsythus</name>
    <dbReference type="NCBI Taxonomy" id="28112"/>
    <lineage>
        <taxon>Bacteria</taxon>
        <taxon>Pseudomonadati</taxon>
        <taxon>Bacteroidota</taxon>
        <taxon>Bacteroidia</taxon>
        <taxon>Bacteroidales</taxon>
        <taxon>Tannerellaceae</taxon>
        <taxon>Tannerella</taxon>
    </lineage>
</organism>
<dbReference type="RefSeq" id="WP_041590794.1">
    <property type="nucleotide sequence ID" value="NZ_CAUVBS010000028.1"/>
</dbReference>
<name>A0A2A6EBU7_TANFO</name>
<accession>A0A2A6EBU7</accession>
<comment type="caution">
    <text evidence="1">The sequence shown here is derived from an EMBL/GenBank/DDBJ whole genome shotgun (WGS) entry which is preliminary data.</text>
</comment>
<dbReference type="AlphaFoldDB" id="A0A2A6EBU7"/>